<comment type="similarity">
    <text evidence="1 4">Belongs to the eukaryotic ribosomal protein eS12 family.</text>
</comment>
<dbReference type="Pfam" id="PF01248">
    <property type="entry name" value="Ribosomal_L7Ae"/>
    <property type="match status" value="1"/>
</dbReference>
<keyword evidence="3 4" id="KW-0687">Ribonucleoprotein</keyword>
<dbReference type="GO" id="GO:0006412">
    <property type="term" value="P:translation"/>
    <property type="evidence" value="ECO:0007669"/>
    <property type="project" value="InterPro"/>
</dbReference>
<dbReference type="GeneID" id="25339012"/>
<dbReference type="InterPro" id="IPR047860">
    <property type="entry name" value="Ribosomal_eS12_CS"/>
</dbReference>
<dbReference type="AlphaFoldDB" id="U6M5N8"/>
<dbReference type="PRINTS" id="PR00972">
    <property type="entry name" value="RIBSOMALS12E"/>
</dbReference>
<sequence>MSDVESNTPEEVAVVDQQEEGVKDLQTAIKRVLKNALIHDGLVRGIHEVAKALDSKRAQACFLADSCSEPEYKKLIKGLCKENKIPLIEVNNSKELGEYSGLCRIDNEGLPRKIVGASSVAIIDFGQQSM</sequence>
<dbReference type="GO" id="GO:0005840">
    <property type="term" value="C:ribosome"/>
    <property type="evidence" value="ECO:0007669"/>
    <property type="project" value="UniProtKB-KW"/>
</dbReference>
<evidence type="ECO:0000256" key="4">
    <source>
        <dbReference type="RuleBase" id="RU000670"/>
    </source>
</evidence>
<dbReference type="EMBL" id="HG719627">
    <property type="protein sequence ID" value="CDJ58383.1"/>
    <property type="molecule type" value="Genomic_DNA"/>
</dbReference>
<dbReference type="OrthoDB" id="10249311at2759"/>
<dbReference type="Gene3D" id="3.30.1330.30">
    <property type="match status" value="1"/>
</dbReference>
<reference evidence="6" key="2">
    <citation type="submission" date="2013-10" db="EMBL/GenBank/DDBJ databases">
        <authorList>
            <person name="Aslett M."/>
        </authorList>
    </citation>
    <scope>NUCLEOTIDE SEQUENCE [LARGE SCALE GENOMIC DNA]</scope>
    <source>
        <strain evidence="6">Weybridge</strain>
    </source>
</reference>
<evidence type="ECO:0000256" key="1">
    <source>
        <dbReference type="ARBA" id="ARBA00005824"/>
    </source>
</evidence>
<accession>U6M5N8</accession>
<evidence type="ECO:0000313" key="7">
    <source>
        <dbReference type="Proteomes" id="UP000030763"/>
    </source>
</evidence>
<reference evidence="6" key="1">
    <citation type="submission" date="2013-10" db="EMBL/GenBank/DDBJ databases">
        <title>Genomic analysis of the causative agents of coccidiosis in chickens.</title>
        <authorList>
            <person name="Reid A.J."/>
            <person name="Blake D."/>
            <person name="Billington K."/>
            <person name="Browne H."/>
            <person name="Dunn M."/>
            <person name="Hung S."/>
            <person name="Kawahara F."/>
            <person name="Miranda-Saavedra D."/>
            <person name="Mourier T."/>
            <person name="Nagra H."/>
            <person name="Otto T.D."/>
            <person name="Rawlings N."/>
            <person name="Sanchez A."/>
            <person name="Sanders M."/>
            <person name="Subramaniam C."/>
            <person name="Tay Y."/>
            <person name="Dear P."/>
            <person name="Doerig C."/>
            <person name="Gruber A."/>
            <person name="Parkinson J."/>
            <person name="Shirley M."/>
            <person name="Wan K.L."/>
            <person name="Berriman M."/>
            <person name="Tomley F."/>
            <person name="Pain A."/>
        </authorList>
    </citation>
    <scope>NUCLEOTIDE SEQUENCE [LARGE SCALE GENOMIC DNA]</scope>
    <source>
        <strain evidence="6">Weybridge</strain>
    </source>
</reference>
<protein>
    <recommendedName>
        <fullName evidence="4">40S ribosomal protein S12</fullName>
    </recommendedName>
</protein>
<name>U6M5N8_EIMMA</name>
<dbReference type="InterPro" id="IPR000530">
    <property type="entry name" value="Ribosomal_eS12"/>
</dbReference>
<dbReference type="RefSeq" id="XP_013335029.1">
    <property type="nucleotide sequence ID" value="XM_013479575.1"/>
</dbReference>
<evidence type="ECO:0000259" key="5">
    <source>
        <dbReference type="Pfam" id="PF01248"/>
    </source>
</evidence>
<evidence type="ECO:0000313" key="6">
    <source>
        <dbReference type="EMBL" id="CDJ58383.1"/>
    </source>
</evidence>
<dbReference type="SUPFAM" id="SSF55315">
    <property type="entry name" value="L30e-like"/>
    <property type="match status" value="1"/>
</dbReference>
<evidence type="ECO:0000256" key="3">
    <source>
        <dbReference type="ARBA" id="ARBA00023274"/>
    </source>
</evidence>
<organism evidence="6 7">
    <name type="scientific">Eimeria maxima</name>
    <name type="common">Coccidian parasite</name>
    <dbReference type="NCBI Taxonomy" id="5804"/>
    <lineage>
        <taxon>Eukaryota</taxon>
        <taxon>Sar</taxon>
        <taxon>Alveolata</taxon>
        <taxon>Apicomplexa</taxon>
        <taxon>Conoidasida</taxon>
        <taxon>Coccidia</taxon>
        <taxon>Eucoccidiorida</taxon>
        <taxon>Eimeriorina</taxon>
        <taxon>Eimeriidae</taxon>
        <taxon>Eimeria</taxon>
    </lineage>
</organism>
<dbReference type="OMA" id="DLGQWVG"/>
<dbReference type="VEuPathDB" id="ToxoDB:EMWEY_00050260"/>
<dbReference type="InterPro" id="IPR029064">
    <property type="entry name" value="Ribosomal_eL30-like_sf"/>
</dbReference>
<proteinExistence type="inferred from homology"/>
<dbReference type="GO" id="GO:0003735">
    <property type="term" value="F:structural constituent of ribosome"/>
    <property type="evidence" value="ECO:0007669"/>
    <property type="project" value="InterPro"/>
</dbReference>
<feature type="domain" description="Ribosomal protein eL8/eL30/eS12/Gadd45" evidence="5">
    <location>
        <begin position="28"/>
        <end position="120"/>
    </location>
</feature>
<dbReference type="GO" id="GO:1990904">
    <property type="term" value="C:ribonucleoprotein complex"/>
    <property type="evidence" value="ECO:0007669"/>
    <property type="project" value="UniProtKB-KW"/>
</dbReference>
<dbReference type="PANTHER" id="PTHR11843">
    <property type="entry name" value="40S RIBOSOMAL PROTEIN S12"/>
    <property type="match status" value="1"/>
</dbReference>
<keyword evidence="7" id="KW-1185">Reference proteome</keyword>
<evidence type="ECO:0000256" key="2">
    <source>
        <dbReference type="ARBA" id="ARBA00022980"/>
    </source>
</evidence>
<gene>
    <name evidence="6" type="ORF">EMWEY_00050260</name>
</gene>
<keyword evidence="2 4" id="KW-0689">Ribosomal protein</keyword>
<dbReference type="Proteomes" id="UP000030763">
    <property type="component" value="Unassembled WGS sequence"/>
</dbReference>
<dbReference type="InterPro" id="IPR004038">
    <property type="entry name" value="Ribosomal_eL8/eL30/eS12/Gad45"/>
</dbReference>
<dbReference type="PROSITE" id="PS01189">
    <property type="entry name" value="RIBOSOMAL_S12E"/>
    <property type="match status" value="1"/>
</dbReference>